<dbReference type="AlphaFoldDB" id="A0A7L2L452"/>
<feature type="non-terminal residue" evidence="3">
    <location>
        <position position="158"/>
    </location>
</feature>
<dbReference type="PANTHER" id="PTHR13958">
    <property type="entry name" value="CENTROSOME-ASSOCIATED PROTEIN 350"/>
    <property type="match status" value="1"/>
</dbReference>
<feature type="domain" description="CAP-Gly" evidence="2">
    <location>
        <begin position="25"/>
        <end position="67"/>
    </location>
</feature>
<dbReference type="Gene3D" id="2.30.30.190">
    <property type="entry name" value="CAP Gly-rich-like domain"/>
    <property type="match status" value="1"/>
</dbReference>
<dbReference type="InterPro" id="IPR000938">
    <property type="entry name" value="CAP-Gly_domain"/>
</dbReference>
<feature type="region of interest" description="Disordered" evidence="1">
    <location>
        <begin position="80"/>
        <end position="158"/>
    </location>
</feature>
<proteinExistence type="predicted"/>
<dbReference type="InterPro" id="IPR028750">
    <property type="entry name" value="CEP350/CC187"/>
</dbReference>
<accession>A0A7L2L452</accession>
<keyword evidence="4" id="KW-1185">Reference proteome</keyword>
<evidence type="ECO:0000259" key="2">
    <source>
        <dbReference type="PROSITE" id="PS50245"/>
    </source>
</evidence>
<dbReference type="PANTHER" id="PTHR13958:SF3">
    <property type="entry name" value="CAP-GLY DOMAIN-CONTAINING PROTEIN-RELATED"/>
    <property type="match status" value="1"/>
</dbReference>
<dbReference type="OrthoDB" id="306254at2759"/>
<dbReference type="GO" id="GO:0008017">
    <property type="term" value="F:microtubule binding"/>
    <property type="evidence" value="ECO:0007669"/>
    <property type="project" value="InterPro"/>
</dbReference>
<feature type="compositionally biased region" description="Basic and acidic residues" evidence="1">
    <location>
        <begin position="91"/>
        <end position="122"/>
    </location>
</feature>
<evidence type="ECO:0000313" key="3">
    <source>
        <dbReference type="EMBL" id="NXR42453.1"/>
    </source>
</evidence>
<evidence type="ECO:0000256" key="1">
    <source>
        <dbReference type="SAM" id="MobiDB-lite"/>
    </source>
</evidence>
<reference evidence="3 4" key="1">
    <citation type="submission" date="2019-09" db="EMBL/GenBank/DDBJ databases">
        <title>Bird 10,000 Genomes (B10K) Project - Family phase.</title>
        <authorList>
            <person name="Zhang G."/>
        </authorList>
    </citation>
    <scope>NUCLEOTIDE SEQUENCE [LARGE SCALE GENOMIC DNA]</scope>
    <source>
        <strain evidence="3">B10K-DU-001-36</strain>
        <tissue evidence="3">Muscle</tissue>
    </source>
</reference>
<gene>
    <name evidence="3" type="primary">Cep350_1</name>
    <name evidence="3" type="ORF">ZOSHYP_R15426</name>
</gene>
<dbReference type="InterPro" id="IPR036859">
    <property type="entry name" value="CAP-Gly_dom_sf"/>
</dbReference>
<dbReference type="Proteomes" id="UP000549157">
    <property type="component" value="Unassembled WGS sequence"/>
</dbReference>
<dbReference type="SUPFAM" id="SSF74924">
    <property type="entry name" value="Cap-Gly domain"/>
    <property type="match status" value="1"/>
</dbReference>
<dbReference type="GO" id="GO:0005813">
    <property type="term" value="C:centrosome"/>
    <property type="evidence" value="ECO:0007669"/>
    <property type="project" value="InterPro"/>
</dbReference>
<name>A0A7L2L452_9PASS</name>
<dbReference type="Pfam" id="PF01302">
    <property type="entry name" value="CAP_GLY"/>
    <property type="match status" value="1"/>
</dbReference>
<feature type="non-terminal residue" evidence="3">
    <location>
        <position position="1"/>
    </location>
</feature>
<protein>
    <submittedName>
        <fullName evidence="3">CE350 protein</fullName>
    </submittedName>
</protein>
<dbReference type="EMBL" id="VWYL01031102">
    <property type="protein sequence ID" value="NXR42453.1"/>
    <property type="molecule type" value="Genomic_DNA"/>
</dbReference>
<sequence length="158" mass="17226">PLSSFEIGDRVLVKQSQPGTLMFKGQTHFGSGHWAGVALDKAEGDNAGTYEGVKYFECAQHCGVFVRPDEISHLLGVNKNRSSYMGNEDSDSSHDDDSLKRDCKYSEDDEQRVGFAEEKAEDTNSAGGSEVKEKQSGLRSALLSGKGQKFPHSNQCTC</sequence>
<comment type="caution">
    <text evidence="3">The sequence shown here is derived from an EMBL/GenBank/DDBJ whole genome shotgun (WGS) entry which is preliminary data.</text>
</comment>
<evidence type="ECO:0000313" key="4">
    <source>
        <dbReference type="Proteomes" id="UP000549157"/>
    </source>
</evidence>
<dbReference type="SMART" id="SM01052">
    <property type="entry name" value="CAP_GLY"/>
    <property type="match status" value="1"/>
</dbReference>
<organism evidence="3 4">
    <name type="scientific">Zosterops hypoxanthus</name>
    <dbReference type="NCBI Taxonomy" id="2485327"/>
    <lineage>
        <taxon>Eukaryota</taxon>
        <taxon>Metazoa</taxon>
        <taxon>Chordata</taxon>
        <taxon>Craniata</taxon>
        <taxon>Vertebrata</taxon>
        <taxon>Euteleostomi</taxon>
        <taxon>Archelosauria</taxon>
        <taxon>Archosauria</taxon>
        <taxon>Dinosauria</taxon>
        <taxon>Saurischia</taxon>
        <taxon>Theropoda</taxon>
        <taxon>Coelurosauria</taxon>
        <taxon>Aves</taxon>
        <taxon>Neognathae</taxon>
        <taxon>Neoaves</taxon>
        <taxon>Telluraves</taxon>
        <taxon>Australaves</taxon>
        <taxon>Passeriformes</taxon>
        <taxon>Sylvioidea</taxon>
        <taxon>Zosteropidae</taxon>
        <taxon>Zosterops</taxon>
    </lineage>
</organism>
<dbReference type="PROSITE" id="PS50245">
    <property type="entry name" value="CAP_GLY_2"/>
    <property type="match status" value="1"/>
</dbReference>
<dbReference type="GO" id="GO:0034453">
    <property type="term" value="P:microtubule anchoring"/>
    <property type="evidence" value="ECO:0007669"/>
    <property type="project" value="InterPro"/>
</dbReference>